<gene>
    <name evidence="2" type="ORF">ACFPOB_17380</name>
</gene>
<name>A0ABW0IUH8_9HYPH</name>
<sequence length="112" mass="12669">MANDWSDLTKRVARGIAEVRKTTGSELIAESQPVPLAGRIAGRVIELRRRRAEDTHRFVLILPFGEGEVRVELSPQDYAGLTREMVRFWNEKGEAASRPPVPLKEEKEEDEG</sequence>
<evidence type="ECO:0000313" key="2">
    <source>
        <dbReference type="EMBL" id="MFC5421331.1"/>
    </source>
</evidence>
<reference evidence="3" key="1">
    <citation type="journal article" date="2019" name="Int. J. Syst. Evol. Microbiol.">
        <title>The Global Catalogue of Microorganisms (GCM) 10K type strain sequencing project: providing services to taxonomists for standard genome sequencing and annotation.</title>
        <authorList>
            <consortium name="The Broad Institute Genomics Platform"/>
            <consortium name="The Broad Institute Genome Sequencing Center for Infectious Disease"/>
            <person name="Wu L."/>
            <person name="Ma J."/>
        </authorList>
    </citation>
    <scope>NUCLEOTIDE SEQUENCE [LARGE SCALE GENOMIC DNA]</scope>
    <source>
        <strain evidence="3">NCAIM B.01391</strain>
    </source>
</reference>
<dbReference type="Proteomes" id="UP001596053">
    <property type="component" value="Unassembled WGS sequence"/>
</dbReference>
<comment type="caution">
    <text evidence="2">The sequence shown here is derived from an EMBL/GenBank/DDBJ whole genome shotgun (WGS) entry which is preliminary data.</text>
</comment>
<proteinExistence type="predicted"/>
<keyword evidence="3" id="KW-1185">Reference proteome</keyword>
<dbReference type="RefSeq" id="WP_377799664.1">
    <property type="nucleotide sequence ID" value="NZ_JBHSLW010000028.1"/>
</dbReference>
<organism evidence="2 3">
    <name type="scientific">Bosea eneae</name>
    <dbReference type="NCBI Taxonomy" id="151454"/>
    <lineage>
        <taxon>Bacteria</taxon>
        <taxon>Pseudomonadati</taxon>
        <taxon>Pseudomonadota</taxon>
        <taxon>Alphaproteobacteria</taxon>
        <taxon>Hyphomicrobiales</taxon>
        <taxon>Boseaceae</taxon>
        <taxon>Bosea</taxon>
    </lineage>
</organism>
<evidence type="ECO:0000256" key="1">
    <source>
        <dbReference type="SAM" id="MobiDB-lite"/>
    </source>
</evidence>
<protein>
    <submittedName>
        <fullName evidence="2">Uncharacterized protein</fullName>
    </submittedName>
</protein>
<accession>A0ABW0IUH8</accession>
<evidence type="ECO:0000313" key="3">
    <source>
        <dbReference type="Proteomes" id="UP001596053"/>
    </source>
</evidence>
<feature type="region of interest" description="Disordered" evidence="1">
    <location>
        <begin position="91"/>
        <end position="112"/>
    </location>
</feature>
<dbReference type="EMBL" id="JBHSLW010000028">
    <property type="protein sequence ID" value="MFC5421331.1"/>
    <property type="molecule type" value="Genomic_DNA"/>
</dbReference>